<comment type="caution">
    <text evidence="10">The sequence shown here is derived from an EMBL/GenBank/DDBJ whole genome shotgun (WGS) entry which is preliminary data.</text>
</comment>
<dbReference type="Pfam" id="PF13432">
    <property type="entry name" value="TPR_16"/>
    <property type="match status" value="4"/>
</dbReference>
<evidence type="ECO:0000256" key="2">
    <source>
        <dbReference type="ARBA" id="ARBA00005386"/>
    </source>
</evidence>
<dbReference type="InterPro" id="IPR051939">
    <property type="entry name" value="Glycosyltr_41/O-GlcNAc_trsf"/>
</dbReference>
<dbReference type="InterPro" id="IPR011990">
    <property type="entry name" value="TPR-like_helical_dom_sf"/>
</dbReference>
<dbReference type="Pfam" id="PF13844">
    <property type="entry name" value="Glyco_transf_41"/>
    <property type="match status" value="2"/>
</dbReference>
<evidence type="ECO:0000256" key="5">
    <source>
        <dbReference type="ARBA" id="ARBA00022679"/>
    </source>
</evidence>
<feature type="repeat" description="TPR" evidence="8">
    <location>
        <begin position="228"/>
        <end position="261"/>
    </location>
</feature>
<feature type="domain" description="O-GlcNAc transferase C-terminal" evidence="9">
    <location>
        <begin position="400"/>
        <end position="596"/>
    </location>
</feature>
<evidence type="ECO:0000256" key="7">
    <source>
        <dbReference type="ARBA" id="ARBA00022803"/>
    </source>
</evidence>
<evidence type="ECO:0000259" key="9">
    <source>
        <dbReference type="Pfam" id="PF13844"/>
    </source>
</evidence>
<dbReference type="PANTHER" id="PTHR44835:SF1">
    <property type="entry name" value="PROTEIN O-GLCNAC TRANSFERASE"/>
    <property type="match status" value="1"/>
</dbReference>
<dbReference type="EMBL" id="JAOALG010000001">
    <property type="protein sequence ID" value="MEQ5838461.1"/>
    <property type="molecule type" value="Genomic_DNA"/>
</dbReference>
<organism evidence="10 11">
    <name type="scientific">Paraburkholderia acidicola</name>
    <dbReference type="NCBI Taxonomy" id="1912599"/>
    <lineage>
        <taxon>Bacteria</taxon>
        <taxon>Pseudomonadati</taxon>
        <taxon>Pseudomonadota</taxon>
        <taxon>Betaproteobacteria</taxon>
        <taxon>Burkholderiales</taxon>
        <taxon>Burkholderiaceae</taxon>
        <taxon>Paraburkholderia</taxon>
    </lineage>
</organism>
<sequence length="811" mass="88860">MSSPPAAAANPANPADGHAKDEGITALLMQAKTHHLAGDLIAARSLYEAVLAARPAHADTRFRLGILDLQCGDAMRALESVECALASEPQETRYRFGRAQVLVALQRFDDAIDACRDLLAEQPASTDILFVLAHTLQAKGDTRSAIDAWLRVLDLDPACVDALNHLGNAYQHLGDVVPAEEAYRRALAAQPGHADVLTNFGNVLRVSGRSSEAMMSLRAAVQSDPYNAAAHVNLGVALCERREYPEALTTFERAVELDPTSPDAAYNLGNAVHAAGRPRDAIAQYRRAIELQPDHADAYNNLGNAHRSFNEFAAAADAFANVLRLRPDSVAACNNLGNLYRTLGRTDDAKTSLHRALKIDPAHSVSHNNLGNVLKDSGALDDAIASYRCALNCDADNVVAHSNLLYALTFQSDDAQTVRDESRRWSARHEVPLRATQKPHCNDRSPNRRLRIGYVSADFRDHCQSLFTTPLLTHHDHDAFEIVCYASVERPDAVTARIAAYADVWRDVGTLDDEQLAQTIRADGIDILIDLTMHMADGRPLLFARKPAPVQVAWLAYPGTTGIDAIDYRLTDAHLDPPWHDSHYSEQSVRALESFWCYDPLTDTPTVNALPASTRANSSEVTLGCLNNPCKLTDRTLAMWAGVMQALPHARLMLLSAAGEGRDRLIERADAQGIDTGRVRFVPFRPRAAYLATYHEIDLGLDTLPYNGHTTSLDSLWMGVPVVTRVGQTAAGRAGLSQLANLGLSELAAYTDDAFVRISVDLARDLPRLSALRSGLRPRLEASPLMDGARFARQVERAYRQMWQTWTSLQR</sequence>
<dbReference type="Proteomes" id="UP001469089">
    <property type="component" value="Unassembled WGS sequence"/>
</dbReference>
<comment type="similarity">
    <text evidence="2">Belongs to the glycosyltransferase 41 family. O-GlcNAc transferase subfamily.</text>
</comment>
<keyword evidence="11" id="KW-1185">Reference proteome</keyword>
<evidence type="ECO:0000313" key="11">
    <source>
        <dbReference type="Proteomes" id="UP001469089"/>
    </source>
</evidence>
<feature type="repeat" description="TPR" evidence="8">
    <location>
        <begin position="126"/>
        <end position="159"/>
    </location>
</feature>
<dbReference type="PROSITE" id="PS50293">
    <property type="entry name" value="TPR_REGION"/>
    <property type="match status" value="2"/>
</dbReference>
<dbReference type="InterPro" id="IPR029489">
    <property type="entry name" value="OGT/SEC/SPY_C"/>
</dbReference>
<evidence type="ECO:0000256" key="8">
    <source>
        <dbReference type="PROSITE-ProRule" id="PRU00339"/>
    </source>
</evidence>
<feature type="repeat" description="TPR" evidence="8">
    <location>
        <begin position="296"/>
        <end position="329"/>
    </location>
</feature>
<comment type="pathway">
    <text evidence="1">Protein modification; protein glycosylation.</text>
</comment>
<accession>A0ABV1LHQ9</accession>
<reference evidence="10 11" key="1">
    <citation type="journal article" date="2024" name="Chem. Sci.">
        <title>Discovery of a lagriamide polyketide by integrated genome mining, isotopic labeling, and untargeted metabolomics.</title>
        <authorList>
            <person name="Fergusson C.H."/>
            <person name="Saulog J."/>
            <person name="Paulo B.S."/>
            <person name="Wilson D.M."/>
            <person name="Liu D.Y."/>
            <person name="Morehouse N.J."/>
            <person name="Waterworth S."/>
            <person name="Barkei J."/>
            <person name="Gray C.A."/>
            <person name="Kwan J.C."/>
            <person name="Eustaquio A.S."/>
            <person name="Linington R.G."/>
        </authorList>
    </citation>
    <scope>NUCLEOTIDE SEQUENCE [LARGE SCALE GENOMIC DNA]</scope>
    <source>
        <strain evidence="10 11">RL17-338-BIF-B</strain>
    </source>
</reference>
<name>A0ABV1LHQ9_9BURK</name>
<dbReference type="SUPFAM" id="SSF48452">
    <property type="entry name" value="TPR-like"/>
    <property type="match status" value="1"/>
</dbReference>
<dbReference type="PANTHER" id="PTHR44835">
    <property type="entry name" value="UDP-N-ACETYLGLUCOSAMINE--PEPTIDE N-ACETYLGLUCOSAMINYLTRANSFERASE SPINDLY-RELATED"/>
    <property type="match status" value="1"/>
</dbReference>
<dbReference type="Pfam" id="PF00515">
    <property type="entry name" value="TPR_1"/>
    <property type="match status" value="1"/>
</dbReference>
<feature type="repeat" description="TPR" evidence="8">
    <location>
        <begin position="160"/>
        <end position="193"/>
    </location>
</feature>
<feature type="repeat" description="TPR" evidence="8">
    <location>
        <begin position="194"/>
        <end position="227"/>
    </location>
</feature>
<evidence type="ECO:0000313" key="10">
    <source>
        <dbReference type="EMBL" id="MEQ5838461.1"/>
    </source>
</evidence>
<keyword evidence="5" id="KW-0808">Transferase</keyword>
<dbReference type="SMART" id="SM00028">
    <property type="entry name" value="TPR"/>
    <property type="match status" value="11"/>
</dbReference>
<feature type="repeat" description="TPR" evidence="8">
    <location>
        <begin position="330"/>
        <end position="363"/>
    </location>
</feature>
<evidence type="ECO:0000256" key="6">
    <source>
        <dbReference type="ARBA" id="ARBA00022737"/>
    </source>
</evidence>
<dbReference type="Gene3D" id="1.25.40.10">
    <property type="entry name" value="Tetratricopeptide repeat domain"/>
    <property type="match status" value="2"/>
</dbReference>
<proteinExistence type="inferred from homology"/>
<evidence type="ECO:0000256" key="1">
    <source>
        <dbReference type="ARBA" id="ARBA00004922"/>
    </source>
</evidence>
<evidence type="ECO:0000256" key="3">
    <source>
        <dbReference type="ARBA" id="ARBA00011970"/>
    </source>
</evidence>
<dbReference type="Gene3D" id="3.40.50.11380">
    <property type="match status" value="1"/>
</dbReference>
<dbReference type="InterPro" id="IPR019734">
    <property type="entry name" value="TPR_rpt"/>
</dbReference>
<dbReference type="PROSITE" id="PS50005">
    <property type="entry name" value="TPR"/>
    <property type="match status" value="7"/>
</dbReference>
<keyword evidence="4" id="KW-0328">Glycosyltransferase</keyword>
<dbReference type="RefSeq" id="WP_349541226.1">
    <property type="nucleotide sequence ID" value="NZ_JAOALG010000001.1"/>
</dbReference>
<evidence type="ECO:0000256" key="4">
    <source>
        <dbReference type="ARBA" id="ARBA00022676"/>
    </source>
</evidence>
<dbReference type="Gene3D" id="3.40.50.2000">
    <property type="entry name" value="Glycogen Phosphorylase B"/>
    <property type="match status" value="1"/>
</dbReference>
<keyword evidence="6" id="KW-0677">Repeat</keyword>
<gene>
    <name evidence="10" type="ORF">N0A02_03300</name>
</gene>
<feature type="domain" description="O-GlcNAc transferase C-terminal" evidence="9">
    <location>
        <begin position="626"/>
        <end position="793"/>
    </location>
</feature>
<feature type="repeat" description="TPR" evidence="8">
    <location>
        <begin position="262"/>
        <end position="295"/>
    </location>
</feature>
<keyword evidence="7 8" id="KW-0802">TPR repeat</keyword>
<protein>
    <recommendedName>
        <fullName evidence="3">protein O-GlcNAc transferase</fullName>
        <ecNumber evidence="3">2.4.1.255</ecNumber>
    </recommendedName>
</protein>
<dbReference type="EC" id="2.4.1.255" evidence="3"/>